<proteinExistence type="predicted"/>
<dbReference type="RefSeq" id="WP_377802099.1">
    <property type="nucleotide sequence ID" value="NZ_JBHLZA010000026.1"/>
</dbReference>
<keyword evidence="2" id="KW-1185">Reference proteome</keyword>
<sequence>MENKAAIPGQPYFCTFSKYKIAGRRISKQSQLLGKKYKGNHTSVFTLWTRQSAGFLYDLQLL</sequence>
<organism evidence="1 2">
    <name type="scientific">Bacillus benzoevorans</name>
    <dbReference type="NCBI Taxonomy" id="1456"/>
    <lineage>
        <taxon>Bacteria</taxon>
        <taxon>Bacillati</taxon>
        <taxon>Bacillota</taxon>
        <taxon>Bacilli</taxon>
        <taxon>Bacillales</taxon>
        <taxon>Bacillaceae</taxon>
        <taxon>Bacillus</taxon>
    </lineage>
</organism>
<evidence type="ECO:0000313" key="1">
    <source>
        <dbReference type="EMBL" id="MBB6444873.1"/>
    </source>
</evidence>
<reference evidence="1 2" key="1">
    <citation type="submission" date="2020-08" db="EMBL/GenBank/DDBJ databases">
        <title>Genomic Encyclopedia of Type Strains, Phase IV (KMG-IV): sequencing the most valuable type-strain genomes for metagenomic binning, comparative biology and taxonomic classification.</title>
        <authorList>
            <person name="Goeker M."/>
        </authorList>
    </citation>
    <scope>NUCLEOTIDE SEQUENCE [LARGE SCALE GENOMIC DNA]</scope>
    <source>
        <strain evidence="1 2">DSM 5391</strain>
    </source>
</reference>
<dbReference type="Proteomes" id="UP000531594">
    <property type="component" value="Unassembled WGS sequence"/>
</dbReference>
<gene>
    <name evidence="1" type="ORF">HNR53_001482</name>
</gene>
<dbReference type="AlphaFoldDB" id="A0A7X0HQ81"/>
<evidence type="ECO:0000313" key="2">
    <source>
        <dbReference type="Proteomes" id="UP000531594"/>
    </source>
</evidence>
<protein>
    <submittedName>
        <fullName evidence="1">Uncharacterized protein</fullName>
    </submittedName>
</protein>
<accession>A0A7X0HQ81</accession>
<dbReference type="EMBL" id="JACHGK010000003">
    <property type="protein sequence ID" value="MBB6444873.1"/>
    <property type="molecule type" value="Genomic_DNA"/>
</dbReference>
<comment type="caution">
    <text evidence="1">The sequence shown here is derived from an EMBL/GenBank/DDBJ whole genome shotgun (WGS) entry which is preliminary data.</text>
</comment>
<name>A0A7X0HQ81_9BACI</name>